<evidence type="ECO:0000256" key="3">
    <source>
        <dbReference type="ARBA" id="ARBA00022679"/>
    </source>
</evidence>
<feature type="domain" description="Protein kinase" evidence="16">
    <location>
        <begin position="331"/>
        <end position="619"/>
    </location>
</feature>
<evidence type="ECO:0000313" key="18">
    <source>
        <dbReference type="Proteomes" id="UP001054252"/>
    </source>
</evidence>
<keyword evidence="18" id="KW-1185">Reference proteome</keyword>
<evidence type="ECO:0000256" key="9">
    <source>
        <dbReference type="ARBA" id="ARBA00022989"/>
    </source>
</evidence>
<dbReference type="GO" id="GO:0005524">
    <property type="term" value="F:ATP binding"/>
    <property type="evidence" value="ECO:0007669"/>
    <property type="project" value="UniProtKB-UniRule"/>
</dbReference>
<dbReference type="PROSITE" id="PS00108">
    <property type="entry name" value="PROTEIN_KINASE_ST"/>
    <property type="match status" value="1"/>
</dbReference>
<keyword evidence="10 14" id="KW-0472">Membrane</keyword>
<dbReference type="InterPro" id="IPR008271">
    <property type="entry name" value="Ser/Thr_kinase_AS"/>
</dbReference>
<accession>A0AAV5MBZ7</accession>
<dbReference type="FunFam" id="1.10.510.10:FF:000590">
    <property type="entry name" value="PR5-like receptor kinase"/>
    <property type="match status" value="1"/>
</dbReference>
<dbReference type="InterPro" id="IPR045874">
    <property type="entry name" value="LRK10/LRL21-25-like"/>
</dbReference>
<keyword evidence="4 14" id="KW-0812">Transmembrane</keyword>
<sequence length="643" mass="72107">MPPAAVSLFLFLVLTSLEILLSAGEEERGPKNCPPFKCGNFTAPWFLSTVSGNLSAPGCGIFLIDGCNETVQKIQLEKGRGRWYTLEGMSQGERLWENNITIQDDKLLQSPDCQLFSNLPLSNSTGNSFRILSAVAILNCSKSHRKNAIPEYFTHINRSCNNRSVYYRIYDAPLDTNLNVPSTCSLVFDFPLKNLPSYNKDHFTPLPANLSIRVEIHLPGLDHDPDLDPDPCHVCRKDGGCSSHCSKNRKGKLALKLGVGFAVSTVVLIIMSILIVRVRSNEQNYGSSNLSRGGNVNLKKKYCNDIEAFLRSNGRLAPKRYSFKDVKKMTNKFRDKLGEGGFGAVYKGKLSDGCQVAVKVLNKMKDNGESFMNEVASISRTSHVNIVTLLGFCFEGHQRALVYKFMQNGSLEKFIHQENPLNADNQLKRETLYNIAVGIAKGLEYLHRGCNMRILHFDIKPHNILLDDDLCPKISDFGLAKLCPRKESMVSMTDARGTIGYIAPEVFFRSIGRVSHKSDVYSYGMMVLEMVGERENINAKSDHSSEYFPQWIYRRLELDEEPGIWSITNEDDKERARKMTIVGLWCIQTNPSDRPPMCRVLQMLQGNLNSLEIPPKPFFSCPPRLPTEADVSSPSSLIPSQIP</sequence>
<keyword evidence="6 12" id="KW-0547">Nucleotide-binding</keyword>
<reference evidence="17 18" key="1">
    <citation type="journal article" date="2021" name="Commun. Biol.">
        <title>The genome of Shorea leprosula (Dipterocarpaceae) highlights the ecological relevance of drought in aseasonal tropical rainforests.</title>
        <authorList>
            <person name="Ng K.K.S."/>
            <person name="Kobayashi M.J."/>
            <person name="Fawcett J.A."/>
            <person name="Hatakeyama M."/>
            <person name="Paape T."/>
            <person name="Ng C.H."/>
            <person name="Ang C.C."/>
            <person name="Tnah L.H."/>
            <person name="Lee C.T."/>
            <person name="Nishiyama T."/>
            <person name="Sese J."/>
            <person name="O'Brien M.J."/>
            <person name="Copetti D."/>
            <person name="Mohd Noor M.I."/>
            <person name="Ong R.C."/>
            <person name="Putra M."/>
            <person name="Sireger I.Z."/>
            <person name="Indrioko S."/>
            <person name="Kosugi Y."/>
            <person name="Izuno A."/>
            <person name="Isagi Y."/>
            <person name="Lee S.L."/>
            <person name="Shimizu K.K."/>
        </authorList>
    </citation>
    <scope>NUCLEOTIDE SEQUENCE [LARGE SCALE GENOMIC DNA]</scope>
    <source>
        <strain evidence="17">214</strain>
    </source>
</reference>
<keyword evidence="2" id="KW-0723">Serine/threonine-protein kinase</keyword>
<dbReference type="Proteomes" id="UP001054252">
    <property type="component" value="Unassembled WGS sequence"/>
</dbReference>
<dbReference type="GO" id="GO:0004674">
    <property type="term" value="F:protein serine/threonine kinase activity"/>
    <property type="evidence" value="ECO:0007669"/>
    <property type="project" value="UniProtKB-KW"/>
</dbReference>
<dbReference type="AlphaFoldDB" id="A0AAV5MBZ7"/>
<name>A0AAV5MBZ7_9ROSI</name>
<dbReference type="SUPFAM" id="SSF56112">
    <property type="entry name" value="Protein kinase-like (PK-like)"/>
    <property type="match status" value="1"/>
</dbReference>
<evidence type="ECO:0000313" key="17">
    <source>
        <dbReference type="EMBL" id="GKV47341.1"/>
    </source>
</evidence>
<organism evidence="17 18">
    <name type="scientific">Rubroshorea leprosula</name>
    <dbReference type="NCBI Taxonomy" id="152421"/>
    <lineage>
        <taxon>Eukaryota</taxon>
        <taxon>Viridiplantae</taxon>
        <taxon>Streptophyta</taxon>
        <taxon>Embryophyta</taxon>
        <taxon>Tracheophyta</taxon>
        <taxon>Spermatophyta</taxon>
        <taxon>Magnoliopsida</taxon>
        <taxon>eudicotyledons</taxon>
        <taxon>Gunneridae</taxon>
        <taxon>Pentapetalae</taxon>
        <taxon>rosids</taxon>
        <taxon>malvids</taxon>
        <taxon>Malvales</taxon>
        <taxon>Dipterocarpaceae</taxon>
        <taxon>Rubroshorea</taxon>
    </lineage>
</organism>
<evidence type="ECO:0000256" key="8">
    <source>
        <dbReference type="ARBA" id="ARBA00022840"/>
    </source>
</evidence>
<comment type="subcellular location">
    <subcellularLocation>
        <location evidence="1">Membrane</location>
        <topology evidence="1">Single-pass type I membrane protein</topology>
    </subcellularLocation>
</comment>
<dbReference type="GO" id="GO:0016020">
    <property type="term" value="C:membrane"/>
    <property type="evidence" value="ECO:0007669"/>
    <property type="project" value="UniProtKB-SubCell"/>
</dbReference>
<evidence type="ECO:0000256" key="14">
    <source>
        <dbReference type="SAM" id="Phobius"/>
    </source>
</evidence>
<keyword evidence="11" id="KW-0325">Glycoprotein</keyword>
<feature type="region of interest" description="Disordered" evidence="13">
    <location>
        <begin position="624"/>
        <end position="643"/>
    </location>
</feature>
<evidence type="ECO:0000256" key="12">
    <source>
        <dbReference type="PROSITE-ProRule" id="PRU10141"/>
    </source>
</evidence>
<evidence type="ECO:0000256" key="1">
    <source>
        <dbReference type="ARBA" id="ARBA00004479"/>
    </source>
</evidence>
<evidence type="ECO:0000256" key="4">
    <source>
        <dbReference type="ARBA" id="ARBA00022692"/>
    </source>
</evidence>
<keyword evidence="5 15" id="KW-0732">Signal</keyword>
<keyword evidence="3" id="KW-0808">Transferase</keyword>
<evidence type="ECO:0000256" key="15">
    <source>
        <dbReference type="SAM" id="SignalP"/>
    </source>
</evidence>
<keyword evidence="9 14" id="KW-1133">Transmembrane helix</keyword>
<keyword evidence="8 12" id="KW-0067">ATP-binding</keyword>
<evidence type="ECO:0000256" key="5">
    <source>
        <dbReference type="ARBA" id="ARBA00022729"/>
    </source>
</evidence>
<protein>
    <recommendedName>
        <fullName evidence="16">Protein kinase domain-containing protein</fullName>
    </recommendedName>
</protein>
<feature type="binding site" evidence="12">
    <location>
        <position position="359"/>
    </location>
    <ligand>
        <name>ATP</name>
        <dbReference type="ChEBI" id="CHEBI:30616"/>
    </ligand>
</feature>
<feature type="signal peptide" evidence="15">
    <location>
        <begin position="1"/>
        <end position="24"/>
    </location>
</feature>
<proteinExistence type="predicted"/>
<evidence type="ECO:0000256" key="11">
    <source>
        <dbReference type="ARBA" id="ARBA00023180"/>
    </source>
</evidence>
<dbReference type="FunFam" id="3.30.200.20:FF:000178">
    <property type="entry name" value="serine/threonine-protein kinase PBS1-like"/>
    <property type="match status" value="1"/>
</dbReference>
<keyword evidence="7" id="KW-0418">Kinase</keyword>
<evidence type="ECO:0000259" key="16">
    <source>
        <dbReference type="PROSITE" id="PS50011"/>
    </source>
</evidence>
<evidence type="ECO:0000256" key="2">
    <source>
        <dbReference type="ARBA" id="ARBA00022527"/>
    </source>
</evidence>
<feature type="chain" id="PRO_5043349477" description="Protein kinase domain-containing protein" evidence="15">
    <location>
        <begin position="25"/>
        <end position="643"/>
    </location>
</feature>
<evidence type="ECO:0000256" key="7">
    <source>
        <dbReference type="ARBA" id="ARBA00022777"/>
    </source>
</evidence>
<feature type="transmembrane region" description="Helical" evidence="14">
    <location>
        <begin position="253"/>
        <end position="276"/>
    </location>
</feature>
<evidence type="ECO:0000256" key="10">
    <source>
        <dbReference type="ARBA" id="ARBA00023136"/>
    </source>
</evidence>
<dbReference type="PANTHER" id="PTHR27009">
    <property type="entry name" value="RUST RESISTANCE KINASE LR10-RELATED"/>
    <property type="match status" value="1"/>
</dbReference>
<dbReference type="Gene3D" id="3.30.200.20">
    <property type="entry name" value="Phosphorylase Kinase, domain 1"/>
    <property type="match status" value="1"/>
</dbReference>
<dbReference type="InterPro" id="IPR017441">
    <property type="entry name" value="Protein_kinase_ATP_BS"/>
</dbReference>
<dbReference type="InterPro" id="IPR011009">
    <property type="entry name" value="Kinase-like_dom_sf"/>
</dbReference>
<dbReference type="PROSITE" id="PS50011">
    <property type="entry name" value="PROTEIN_KINASE_DOM"/>
    <property type="match status" value="1"/>
</dbReference>
<dbReference type="Gene3D" id="1.10.510.10">
    <property type="entry name" value="Transferase(Phosphotransferase) domain 1"/>
    <property type="match status" value="1"/>
</dbReference>
<dbReference type="Pfam" id="PF00069">
    <property type="entry name" value="Pkinase"/>
    <property type="match status" value="1"/>
</dbReference>
<dbReference type="InterPro" id="IPR000719">
    <property type="entry name" value="Prot_kinase_dom"/>
</dbReference>
<evidence type="ECO:0000256" key="6">
    <source>
        <dbReference type="ARBA" id="ARBA00022741"/>
    </source>
</evidence>
<dbReference type="EMBL" id="BPVZ01000225">
    <property type="protein sequence ID" value="GKV47341.1"/>
    <property type="molecule type" value="Genomic_DNA"/>
</dbReference>
<dbReference type="SMART" id="SM00220">
    <property type="entry name" value="S_TKc"/>
    <property type="match status" value="1"/>
</dbReference>
<comment type="caution">
    <text evidence="17">The sequence shown here is derived from an EMBL/GenBank/DDBJ whole genome shotgun (WGS) entry which is preliminary data.</text>
</comment>
<gene>
    <name evidence="17" type="ORF">SLEP1_g54247</name>
</gene>
<feature type="compositionally biased region" description="Low complexity" evidence="13">
    <location>
        <begin position="632"/>
        <end position="643"/>
    </location>
</feature>
<evidence type="ECO:0000256" key="13">
    <source>
        <dbReference type="SAM" id="MobiDB-lite"/>
    </source>
</evidence>
<dbReference type="PROSITE" id="PS00107">
    <property type="entry name" value="PROTEIN_KINASE_ATP"/>
    <property type="match status" value="1"/>
</dbReference>